<dbReference type="PROSITE" id="PS50089">
    <property type="entry name" value="ZF_RING_2"/>
    <property type="match status" value="1"/>
</dbReference>
<feature type="domain" description="RING-type" evidence="6">
    <location>
        <begin position="229"/>
        <end position="268"/>
    </location>
</feature>
<dbReference type="InterPro" id="IPR013083">
    <property type="entry name" value="Znf_RING/FYVE/PHD"/>
</dbReference>
<keyword evidence="3" id="KW-0862">Zinc</keyword>
<evidence type="ECO:0000256" key="3">
    <source>
        <dbReference type="ARBA" id="ARBA00022833"/>
    </source>
</evidence>
<protein>
    <submittedName>
        <fullName evidence="8">Uncharacterized protein LOC124805766 isoform X3</fullName>
    </submittedName>
</protein>
<dbReference type="Gene3D" id="3.30.40.10">
    <property type="entry name" value="Zinc/RING finger domain, C3HC4 (zinc finger)"/>
    <property type="match status" value="1"/>
</dbReference>
<evidence type="ECO:0000256" key="1">
    <source>
        <dbReference type="ARBA" id="ARBA00022723"/>
    </source>
</evidence>
<keyword evidence="5" id="KW-0175">Coiled coil</keyword>
<organism evidence="7 8">
    <name type="scientific">Hydra vulgaris</name>
    <name type="common">Hydra</name>
    <name type="synonym">Hydra attenuata</name>
    <dbReference type="NCBI Taxonomy" id="6087"/>
    <lineage>
        <taxon>Eukaryota</taxon>
        <taxon>Metazoa</taxon>
        <taxon>Cnidaria</taxon>
        <taxon>Hydrozoa</taxon>
        <taxon>Hydroidolina</taxon>
        <taxon>Anthoathecata</taxon>
        <taxon>Aplanulata</taxon>
        <taxon>Hydridae</taxon>
        <taxon>Hydra</taxon>
    </lineage>
</organism>
<evidence type="ECO:0000256" key="2">
    <source>
        <dbReference type="ARBA" id="ARBA00022771"/>
    </source>
</evidence>
<gene>
    <name evidence="8" type="primary">LOC124805766</name>
</gene>
<keyword evidence="1" id="KW-0479">Metal-binding</keyword>
<dbReference type="InterPro" id="IPR017907">
    <property type="entry name" value="Znf_RING_CS"/>
</dbReference>
<evidence type="ECO:0000256" key="4">
    <source>
        <dbReference type="PROSITE-ProRule" id="PRU00175"/>
    </source>
</evidence>
<keyword evidence="7" id="KW-1185">Reference proteome</keyword>
<evidence type="ECO:0000256" key="5">
    <source>
        <dbReference type="SAM" id="Coils"/>
    </source>
</evidence>
<keyword evidence="2 4" id="KW-0863">Zinc-finger</keyword>
<evidence type="ECO:0000259" key="6">
    <source>
        <dbReference type="PROSITE" id="PS50089"/>
    </source>
</evidence>
<feature type="coiled-coil region" evidence="5">
    <location>
        <begin position="331"/>
        <end position="379"/>
    </location>
</feature>
<dbReference type="PROSITE" id="PS00518">
    <property type="entry name" value="ZF_RING_1"/>
    <property type="match status" value="1"/>
</dbReference>
<reference evidence="8" key="1">
    <citation type="submission" date="2025-08" db="UniProtKB">
        <authorList>
            <consortium name="RefSeq"/>
        </authorList>
    </citation>
    <scope>IDENTIFICATION</scope>
</reference>
<evidence type="ECO:0000313" key="8">
    <source>
        <dbReference type="RefSeq" id="XP_065665817.1"/>
    </source>
</evidence>
<dbReference type="Proteomes" id="UP001652625">
    <property type="component" value="Chromosome 11"/>
</dbReference>
<sequence length="425" mass="48286">MYNYHCCTIMTTKKSITPVKKIRKQAYVFGQNKRKDGLYNPKSSHPQALNSQNLTTTLVSTYTKQEQSTPILWASTCSNYNGFVIRKKSDYQPLQTSIKSSQTTKAIKFHNSHETQKNKLKLKPKISLNSTHVNQISIKPGIKTSADQLTDNLLNYSYKGFLNVNMSSFTDTKLVNVLTDVQKHFDHNDAFATDTGNSDFIVSFENSESIKSRSSKGFKSDQDIPNHFCPKCDTLMWKEKNEPYIMVPCGHSICLSCLSGQTHCIICSCQVTGSEQNKSLLSIIDKVQASKIQLELKNKEKEVHYYISQFQSINKEIKLVQEENSSILHKVTAVEAELLKIKDDIEGIKEKGFCLKNKMKLLANKLTNLENEHASKTVQQTGLEQECNTLKMKITSSKERMIKLENTRDKVKFLVEGLCPSLRLK</sequence>
<proteinExistence type="predicted"/>
<accession>A0ABM4CV52</accession>
<dbReference type="GeneID" id="124805766"/>
<name>A0ABM4CV52_HYDVU</name>
<dbReference type="RefSeq" id="XP_065665817.1">
    <property type="nucleotide sequence ID" value="XM_065809745.1"/>
</dbReference>
<evidence type="ECO:0000313" key="7">
    <source>
        <dbReference type="Proteomes" id="UP001652625"/>
    </source>
</evidence>
<dbReference type="InterPro" id="IPR001841">
    <property type="entry name" value="Znf_RING"/>
</dbReference>